<dbReference type="InterPro" id="IPR035503">
    <property type="entry name" value="IOC4-like_PWWP"/>
</dbReference>
<dbReference type="Proteomes" id="UP000242525">
    <property type="component" value="Unassembled WGS sequence"/>
</dbReference>
<sequence length="480" mass="52501">MSNELVPEGSKEIKPETLSESITTDIISNNTKEGSEQTDIAAAEPKVDFPTKVEHQEENGDSKIKEHTNGNSNGKADPGAAIDDSKKRAGSNDVALEAPEPLPVGTVVLAKVKGYSAWPGIILSDDMIPDDVLFLKPKSIKQRSKPNDKTPLDTTVYGVRFFVEISHVWSSRENITVLTKEIINNYVNKQKGKRETKLLQAYKIALNPPSLSSIAQEIAERRQLEEEDEEEDREASEEPVRTRSRGRKDNKSAAAPKKELPTKNASINKRKSRTSNATANSETKEQTPPLKRTKIEDAPEQVATGDTDASLESSATVTAHSPAPATSLAKDLKEHLETRTKLVRSIRHRLQRGFIGRTPLSEELPDLSNHLGRLEALPELELSVMRETKIKKLLSAILRTKDIPEENKYKFKSRITNVLAGWNKLSAEQTDSSASATESLTPVPDSTLNHTIADSKSSASISAQPSKPGSVPVSATASVS</sequence>
<feature type="region of interest" description="Disordered" evidence="1">
    <location>
        <begin position="430"/>
        <end position="480"/>
    </location>
</feature>
<dbReference type="OrthoDB" id="62853at2759"/>
<reference evidence="3" key="1">
    <citation type="submission" date="2014-03" db="EMBL/GenBank/DDBJ databases">
        <authorList>
            <person name="Casaregola S."/>
        </authorList>
    </citation>
    <scope>NUCLEOTIDE SEQUENCE [LARGE SCALE GENOMIC DNA]</scope>
    <source>
        <strain evidence="3">CLIB 918</strain>
    </source>
</reference>
<feature type="region of interest" description="Disordered" evidence="1">
    <location>
        <begin position="1"/>
        <end position="94"/>
    </location>
</feature>
<organism evidence="3 4">
    <name type="scientific">Geotrichum candidum</name>
    <name type="common">Oospora lactis</name>
    <name type="synonym">Dipodascus geotrichum</name>
    <dbReference type="NCBI Taxonomy" id="1173061"/>
    <lineage>
        <taxon>Eukaryota</taxon>
        <taxon>Fungi</taxon>
        <taxon>Dikarya</taxon>
        <taxon>Ascomycota</taxon>
        <taxon>Saccharomycotina</taxon>
        <taxon>Dipodascomycetes</taxon>
        <taxon>Dipodascales</taxon>
        <taxon>Dipodascaceae</taxon>
        <taxon>Geotrichum</taxon>
    </lineage>
</organism>
<dbReference type="Pfam" id="PF00855">
    <property type="entry name" value="PWWP"/>
    <property type="match status" value="1"/>
</dbReference>
<keyword evidence="4" id="KW-1185">Reference proteome</keyword>
<name>A0A0J9XEA9_GEOCN</name>
<evidence type="ECO:0000256" key="1">
    <source>
        <dbReference type="SAM" id="MobiDB-lite"/>
    </source>
</evidence>
<feature type="compositionally biased region" description="Low complexity" evidence="1">
    <location>
        <begin position="455"/>
        <end position="468"/>
    </location>
</feature>
<gene>
    <name evidence="3" type="ORF">BN980_GECA12s00351g</name>
</gene>
<feature type="domain" description="PWWP" evidence="2">
    <location>
        <begin position="104"/>
        <end position="181"/>
    </location>
</feature>
<feature type="compositionally biased region" description="Basic and acidic residues" evidence="1">
    <location>
        <begin position="45"/>
        <end position="68"/>
    </location>
</feature>
<feature type="compositionally biased region" description="Acidic residues" evidence="1">
    <location>
        <begin position="225"/>
        <end position="235"/>
    </location>
</feature>
<feature type="compositionally biased region" description="Polar residues" evidence="1">
    <location>
        <begin position="430"/>
        <end position="454"/>
    </location>
</feature>
<feature type="compositionally biased region" description="Polar residues" evidence="1">
    <location>
        <begin position="310"/>
        <end position="319"/>
    </location>
</feature>
<feature type="compositionally biased region" description="Basic and acidic residues" evidence="1">
    <location>
        <begin position="236"/>
        <end position="261"/>
    </location>
</feature>
<dbReference type="SMART" id="SM00293">
    <property type="entry name" value="PWWP"/>
    <property type="match status" value="1"/>
</dbReference>
<feature type="region of interest" description="Disordered" evidence="1">
    <location>
        <begin position="220"/>
        <end position="325"/>
    </location>
</feature>
<dbReference type="InterPro" id="IPR000313">
    <property type="entry name" value="PWWP_dom"/>
</dbReference>
<dbReference type="SUPFAM" id="SSF63748">
    <property type="entry name" value="Tudor/PWWP/MBT"/>
    <property type="match status" value="1"/>
</dbReference>
<evidence type="ECO:0000313" key="3">
    <source>
        <dbReference type="EMBL" id="CDO55648.1"/>
    </source>
</evidence>
<dbReference type="AlphaFoldDB" id="A0A0J9XEA9"/>
<dbReference type="CDD" id="cd05840">
    <property type="entry name" value="PWWP_ScIOC4-like"/>
    <property type="match status" value="1"/>
</dbReference>
<dbReference type="PROSITE" id="PS50812">
    <property type="entry name" value="PWWP"/>
    <property type="match status" value="1"/>
</dbReference>
<feature type="compositionally biased region" description="Polar residues" evidence="1">
    <location>
        <begin position="18"/>
        <end position="32"/>
    </location>
</feature>
<dbReference type="STRING" id="1173061.A0A0J9XEA9"/>
<evidence type="ECO:0000259" key="2">
    <source>
        <dbReference type="PROSITE" id="PS50812"/>
    </source>
</evidence>
<dbReference type="EMBL" id="CCBN010000012">
    <property type="protein sequence ID" value="CDO55648.1"/>
    <property type="molecule type" value="Genomic_DNA"/>
</dbReference>
<protein>
    <recommendedName>
        <fullName evidence="2">PWWP domain-containing protein</fullName>
    </recommendedName>
</protein>
<dbReference type="Gene3D" id="2.30.30.140">
    <property type="match status" value="1"/>
</dbReference>
<comment type="caution">
    <text evidence="3">The sequence shown here is derived from an EMBL/GenBank/DDBJ whole genome shotgun (WGS) entry which is preliminary data.</text>
</comment>
<evidence type="ECO:0000313" key="4">
    <source>
        <dbReference type="Proteomes" id="UP000242525"/>
    </source>
</evidence>
<proteinExistence type="predicted"/>
<accession>A0A0J9XEA9</accession>